<evidence type="ECO:0000313" key="1">
    <source>
        <dbReference type="EMBL" id="ADW67208.1"/>
    </source>
</evidence>
<dbReference type="EMBL" id="CP002480">
    <property type="protein sequence ID" value="ADW67208.1"/>
    <property type="molecule type" value="Genomic_DNA"/>
</dbReference>
<organism evidence="2">
    <name type="scientific">Granulicella tundricola (strain ATCC BAA-1859 / DSM 23138 / MP5ACTX9)</name>
    <dbReference type="NCBI Taxonomy" id="1198114"/>
    <lineage>
        <taxon>Bacteria</taxon>
        <taxon>Pseudomonadati</taxon>
        <taxon>Acidobacteriota</taxon>
        <taxon>Terriglobia</taxon>
        <taxon>Terriglobales</taxon>
        <taxon>Acidobacteriaceae</taxon>
        <taxon>Granulicella</taxon>
    </lineage>
</organism>
<dbReference type="KEGG" id="acm:AciX9_0131"/>
<reference evidence="2" key="1">
    <citation type="submission" date="2011-01" db="EMBL/GenBank/DDBJ databases">
        <title>Complete sequence of chromosome of Acidobacterium sp. MP5ACTX9.</title>
        <authorList>
            <consortium name="US DOE Joint Genome Institute"/>
            <person name="Lucas S."/>
            <person name="Copeland A."/>
            <person name="Lapidus A."/>
            <person name="Cheng J.-F."/>
            <person name="Goodwin L."/>
            <person name="Pitluck S."/>
            <person name="Teshima H."/>
            <person name="Detter J.C."/>
            <person name="Han C."/>
            <person name="Tapia R."/>
            <person name="Land M."/>
            <person name="Hauser L."/>
            <person name="Kyrpides N."/>
            <person name="Ivanova N."/>
            <person name="Ovchinnikova G."/>
            <person name="Pagani I."/>
            <person name="Rawat S.R."/>
            <person name="Mannisto M."/>
            <person name="Haggblom M.M."/>
            <person name="Woyke T."/>
        </authorList>
    </citation>
    <scope>NUCLEOTIDE SEQUENCE [LARGE SCALE GENOMIC DNA]</scope>
    <source>
        <strain evidence="2">MP5ACTX9</strain>
    </source>
</reference>
<dbReference type="HOGENOM" id="CLU_1924616_0_0_0"/>
<keyword evidence="2" id="KW-1185">Reference proteome</keyword>
<name>E8X516_GRATM</name>
<gene>
    <name evidence="1" type="ordered locus">AciX9_0131</name>
</gene>
<dbReference type="Proteomes" id="UP000000343">
    <property type="component" value="Chromosome"/>
</dbReference>
<sequence length="131" mass="14270">MKTGSIRWLSVRMKMKMFSATVTSRHIYIERGNAGVLEHVLASASIPGTSAASASLASYVPAVTQPHFTADLDAIESWLLHAHAQCNGWHTGPQRHLHSSRDRSLNETGINLNGHLTEARAGDTLTDRSLL</sequence>
<dbReference type="AlphaFoldDB" id="E8X516"/>
<accession>E8X516</accession>
<protein>
    <submittedName>
        <fullName evidence="1">Uncharacterized protein</fullName>
    </submittedName>
</protein>
<evidence type="ECO:0000313" key="2">
    <source>
        <dbReference type="Proteomes" id="UP000000343"/>
    </source>
</evidence>
<proteinExistence type="predicted"/>
<dbReference type="PaxDb" id="1198114-AciX9_0131"/>